<protein>
    <submittedName>
        <fullName evidence="2">Uncharacterized protein</fullName>
    </submittedName>
</protein>
<evidence type="ECO:0000256" key="1">
    <source>
        <dbReference type="SAM" id="MobiDB-lite"/>
    </source>
</evidence>
<evidence type="ECO:0000313" key="2">
    <source>
        <dbReference type="EMBL" id="KAF0041739.1"/>
    </source>
</evidence>
<feature type="region of interest" description="Disordered" evidence="1">
    <location>
        <begin position="1"/>
        <end position="30"/>
    </location>
</feature>
<proteinExistence type="predicted"/>
<reference evidence="2 3" key="1">
    <citation type="submission" date="2019-06" db="EMBL/GenBank/DDBJ databases">
        <title>Draft genomes of female and male turbot (Scophthalmus maximus).</title>
        <authorList>
            <person name="Xu H."/>
            <person name="Xu X.-W."/>
            <person name="Shao C."/>
            <person name="Chen S."/>
        </authorList>
    </citation>
    <scope>NUCLEOTIDE SEQUENCE [LARGE SCALE GENOMIC DNA]</scope>
    <source>
        <strain evidence="2">Ysfricsl-2016a</strain>
        <tissue evidence="2">Blood</tissue>
    </source>
</reference>
<gene>
    <name evidence="2" type="ORF">F2P81_005271</name>
</gene>
<dbReference type="Proteomes" id="UP000438429">
    <property type="component" value="Unassembled WGS sequence"/>
</dbReference>
<dbReference type="AlphaFoldDB" id="A0A6A4TA55"/>
<feature type="compositionally biased region" description="Basic residues" evidence="1">
    <location>
        <begin position="1"/>
        <end position="12"/>
    </location>
</feature>
<sequence length="156" mass="17465">MKKKKKKKKKKEKVQIRWSQAGERGGKWGGSNSHSYHFFGNISSMEVKSGVKNMAVVSTTSPTLPTTRFARPQLWMEPAGISHSQVHWKPKVGKCCLTVAPVIFQKHAVTRIRTGVAAATTQSTNHYTITARYRPGRAPISPWMFSRTCSPGAYIY</sequence>
<name>A0A6A4TA55_SCOMX</name>
<organism evidence="2 3">
    <name type="scientific">Scophthalmus maximus</name>
    <name type="common">Turbot</name>
    <name type="synonym">Psetta maxima</name>
    <dbReference type="NCBI Taxonomy" id="52904"/>
    <lineage>
        <taxon>Eukaryota</taxon>
        <taxon>Metazoa</taxon>
        <taxon>Chordata</taxon>
        <taxon>Craniata</taxon>
        <taxon>Vertebrata</taxon>
        <taxon>Euteleostomi</taxon>
        <taxon>Actinopterygii</taxon>
        <taxon>Neopterygii</taxon>
        <taxon>Teleostei</taxon>
        <taxon>Neoteleostei</taxon>
        <taxon>Acanthomorphata</taxon>
        <taxon>Carangaria</taxon>
        <taxon>Pleuronectiformes</taxon>
        <taxon>Pleuronectoidei</taxon>
        <taxon>Scophthalmidae</taxon>
        <taxon>Scophthalmus</taxon>
    </lineage>
</organism>
<dbReference type="EMBL" id="VEVO01000005">
    <property type="protein sequence ID" value="KAF0041739.1"/>
    <property type="molecule type" value="Genomic_DNA"/>
</dbReference>
<evidence type="ECO:0000313" key="3">
    <source>
        <dbReference type="Proteomes" id="UP000438429"/>
    </source>
</evidence>
<accession>A0A6A4TA55</accession>
<comment type="caution">
    <text evidence="2">The sequence shown here is derived from an EMBL/GenBank/DDBJ whole genome shotgun (WGS) entry which is preliminary data.</text>
</comment>